<reference evidence="3" key="1">
    <citation type="submission" date="2020-02" db="EMBL/GenBank/DDBJ databases">
        <title>Identification and distribution of gene clusters putatively required for synthesis of sphingolipid metabolism inhibitors in phylogenetically diverse species of the filamentous fungus Fusarium.</title>
        <authorList>
            <person name="Kim H.-S."/>
            <person name="Busman M."/>
            <person name="Brown D.W."/>
            <person name="Divon H."/>
            <person name="Uhlig S."/>
            <person name="Proctor R.H."/>
        </authorList>
    </citation>
    <scope>NUCLEOTIDE SEQUENCE [LARGE SCALE GENOMIC DNA]</scope>
    <source>
        <strain evidence="3">NRRL 39464</strain>
    </source>
</reference>
<accession>A0A8H5AL19</accession>
<proteinExistence type="predicted"/>
<name>A0A8H5AL19_FUSOX</name>
<comment type="caution">
    <text evidence="3">The sequence shown here is derived from an EMBL/GenBank/DDBJ whole genome shotgun (WGS) entry which is preliminary data.</text>
</comment>
<dbReference type="InterPro" id="IPR056884">
    <property type="entry name" value="NPHP3-like_N"/>
</dbReference>
<dbReference type="PANTHER" id="PTHR10039">
    <property type="entry name" value="AMELOGENIN"/>
    <property type="match status" value="1"/>
</dbReference>
<dbReference type="Gene3D" id="3.40.50.300">
    <property type="entry name" value="P-loop containing nucleotide triphosphate hydrolases"/>
    <property type="match status" value="1"/>
</dbReference>
<dbReference type="Pfam" id="PF24883">
    <property type="entry name" value="NPHP3_N"/>
    <property type="match status" value="1"/>
</dbReference>
<evidence type="ECO:0000313" key="4">
    <source>
        <dbReference type="Proteomes" id="UP000558688"/>
    </source>
</evidence>
<keyword evidence="1" id="KW-0677">Repeat</keyword>
<gene>
    <name evidence="3" type="ORF">FOXYS1_2546</name>
</gene>
<organism evidence="3 4">
    <name type="scientific">Fusarium oxysporum</name>
    <name type="common">Fusarium vascular wilt</name>
    <dbReference type="NCBI Taxonomy" id="5507"/>
    <lineage>
        <taxon>Eukaryota</taxon>
        <taxon>Fungi</taxon>
        <taxon>Dikarya</taxon>
        <taxon>Ascomycota</taxon>
        <taxon>Pezizomycotina</taxon>
        <taxon>Sordariomycetes</taxon>
        <taxon>Hypocreomycetidae</taxon>
        <taxon>Hypocreales</taxon>
        <taxon>Nectriaceae</taxon>
        <taxon>Fusarium</taxon>
        <taxon>Fusarium oxysporum species complex</taxon>
    </lineage>
</organism>
<dbReference type="PANTHER" id="PTHR10039:SF5">
    <property type="entry name" value="NACHT DOMAIN-CONTAINING PROTEIN"/>
    <property type="match status" value="1"/>
</dbReference>
<evidence type="ECO:0000259" key="2">
    <source>
        <dbReference type="Pfam" id="PF24883"/>
    </source>
</evidence>
<protein>
    <recommendedName>
        <fullName evidence="2">Nephrocystin 3-like N-terminal domain-containing protein</fullName>
    </recommendedName>
</protein>
<sequence>MPTVRVSLIQSSASTPRSLAVTVSTLTHSLEVSQQPLSIDDSRLLILARNCRDAEAEWRKKTPARFLSQQQPRKRDRIGEKAKASLETDLLIGVFKRLDISKVQTDNLLDELQTLLQASSTSEKRLHDLIQTQVALVNTQISDRIDLAEASIKTHVTAELASHESRLISHANQGKDTLLAEAEMRENSRRDNEAYERLQRSFYYPDESSKKRDTFISCINASQSDSDAQELVCSSFVPRLKSTDDRYWISGRPGTGKINSLQQWQPNAQILTYFFWKVGSPMQSSFKGFLCSLVYQLLSLDKEHAIGCLQQDPNWCRKTVPGDWDSEDLQYLFSSYLSQAARPFCLFIDGVDELMGDSGMGILINLFNSLQISSRLIKVCMPSRPEQAIRTRQSREPDLKMQDLTRVDIERYVRDTLETKFLGQPLQPMLRTL</sequence>
<dbReference type="AlphaFoldDB" id="A0A8H5AL19"/>
<evidence type="ECO:0000256" key="1">
    <source>
        <dbReference type="ARBA" id="ARBA00022737"/>
    </source>
</evidence>
<evidence type="ECO:0000313" key="3">
    <source>
        <dbReference type="EMBL" id="KAF5266604.1"/>
    </source>
</evidence>
<dbReference type="InterPro" id="IPR027417">
    <property type="entry name" value="P-loop_NTPase"/>
</dbReference>
<dbReference type="EMBL" id="JAAFOW010000368">
    <property type="protein sequence ID" value="KAF5266604.1"/>
    <property type="molecule type" value="Genomic_DNA"/>
</dbReference>
<feature type="domain" description="Nephrocystin 3-like N-terminal" evidence="2">
    <location>
        <begin position="244"/>
        <end position="384"/>
    </location>
</feature>
<dbReference type="Proteomes" id="UP000558688">
    <property type="component" value="Unassembled WGS sequence"/>
</dbReference>